<dbReference type="Gene3D" id="1.10.10.10">
    <property type="entry name" value="Winged helix-like DNA-binding domain superfamily/Winged helix DNA-binding domain"/>
    <property type="match status" value="1"/>
</dbReference>
<keyword evidence="4" id="KW-0804">Transcription</keyword>
<dbReference type="PROSITE" id="PS50931">
    <property type="entry name" value="HTH_LYSR"/>
    <property type="match status" value="1"/>
</dbReference>
<keyword evidence="2" id="KW-0805">Transcription regulation</keyword>
<dbReference type="Pfam" id="PF00126">
    <property type="entry name" value="HTH_1"/>
    <property type="match status" value="1"/>
</dbReference>
<dbReference type="InterPro" id="IPR005119">
    <property type="entry name" value="LysR_subst-bd"/>
</dbReference>
<organism evidence="6 7">
    <name type="scientific">Massilia oculi</name>
    <dbReference type="NCBI Taxonomy" id="945844"/>
    <lineage>
        <taxon>Bacteria</taxon>
        <taxon>Pseudomonadati</taxon>
        <taxon>Pseudomonadota</taxon>
        <taxon>Betaproteobacteria</taxon>
        <taxon>Burkholderiales</taxon>
        <taxon>Oxalobacteraceae</taxon>
        <taxon>Telluria group</taxon>
        <taxon>Massilia</taxon>
    </lineage>
</organism>
<evidence type="ECO:0000256" key="4">
    <source>
        <dbReference type="ARBA" id="ARBA00023163"/>
    </source>
</evidence>
<evidence type="ECO:0000256" key="2">
    <source>
        <dbReference type="ARBA" id="ARBA00023015"/>
    </source>
</evidence>
<dbReference type="Gene3D" id="3.40.190.10">
    <property type="entry name" value="Periplasmic binding protein-like II"/>
    <property type="match status" value="2"/>
</dbReference>
<accession>A0A2S2DG90</accession>
<protein>
    <submittedName>
        <fullName evidence="6">LysR family transcriptional regulator</fullName>
    </submittedName>
</protein>
<proteinExistence type="inferred from homology"/>
<dbReference type="PRINTS" id="PR00039">
    <property type="entry name" value="HTHLYSR"/>
</dbReference>
<keyword evidence="7" id="KW-1185">Reference proteome</keyword>
<dbReference type="AlphaFoldDB" id="A0A2S2DG90"/>
<dbReference type="OrthoDB" id="8557381at2"/>
<dbReference type="InterPro" id="IPR050389">
    <property type="entry name" value="LysR-type_TF"/>
</dbReference>
<sequence length="323" mass="35235">MNKPLFLSRVAPSLRGADLPLLLSLNVLLEECNVTRAAARLHVSQPALSAQLSRLRQLFNDPLLVPAESGRGLAPSPFALKLHRRLQPALAGLNAAVRFDTDDFDPGSAARTFNIVANNTGAAVILPGLAQRMQAVGNKNLRLTLAAPDESDLASKLEKGDVDLCFSTACLLPSGLLSRELMTTPYVMVQRKGHPRGKVPVPLGEYCKLDHVNVARDSNLHGFMDEQLYRLGHSRHTMMAVRDFSAVAAIVGQSDLVCTVPAFIAPYNDFSVDVVDLAFPFLTYTLCMAWHPSSDGDPGLLWLRTQMQEVMEGSPRVWDQRGA</sequence>
<dbReference type="InterPro" id="IPR036388">
    <property type="entry name" value="WH-like_DNA-bd_sf"/>
</dbReference>
<dbReference type="KEGG" id="mtim:DIR46_07765"/>
<dbReference type="GO" id="GO:0003677">
    <property type="term" value="F:DNA binding"/>
    <property type="evidence" value="ECO:0007669"/>
    <property type="project" value="UniProtKB-KW"/>
</dbReference>
<reference evidence="6 7" key="1">
    <citation type="submission" date="2018-05" db="EMBL/GenBank/DDBJ databases">
        <title>Complete genome sequence of Massilia oculi sp. nov. CCUG 43427T (=DSM 26321T), the type strain of M. oculi, and comparison with genome sequences of other Massilia strains.</title>
        <authorList>
            <person name="Zhu B."/>
        </authorList>
    </citation>
    <scope>NUCLEOTIDE SEQUENCE [LARGE SCALE GENOMIC DNA]</scope>
    <source>
        <strain evidence="6 7">CCUG 43427</strain>
    </source>
</reference>
<comment type="similarity">
    <text evidence="1">Belongs to the LysR transcriptional regulatory family.</text>
</comment>
<dbReference type="InterPro" id="IPR036390">
    <property type="entry name" value="WH_DNA-bd_sf"/>
</dbReference>
<dbReference type="InterPro" id="IPR037402">
    <property type="entry name" value="YidZ_PBP2"/>
</dbReference>
<dbReference type="PANTHER" id="PTHR30118">
    <property type="entry name" value="HTH-TYPE TRANSCRIPTIONAL REGULATOR LEUO-RELATED"/>
    <property type="match status" value="1"/>
</dbReference>
<dbReference type="EMBL" id="CP029343">
    <property type="protein sequence ID" value="AWL04342.1"/>
    <property type="molecule type" value="Genomic_DNA"/>
</dbReference>
<keyword evidence="3" id="KW-0238">DNA-binding</keyword>
<dbReference type="PANTHER" id="PTHR30118:SF15">
    <property type="entry name" value="TRANSCRIPTIONAL REGULATORY PROTEIN"/>
    <property type="match status" value="1"/>
</dbReference>
<dbReference type="RefSeq" id="WP_109344727.1">
    <property type="nucleotide sequence ID" value="NZ_CP029343.1"/>
</dbReference>
<dbReference type="Pfam" id="PF03466">
    <property type="entry name" value="LysR_substrate"/>
    <property type="match status" value="1"/>
</dbReference>
<dbReference type="InterPro" id="IPR000847">
    <property type="entry name" value="LysR_HTH_N"/>
</dbReference>
<evidence type="ECO:0000259" key="5">
    <source>
        <dbReference type="PROSITE" id="PS50931"/>
    </source>
</evidence>
<name>A0A2S2DG90_9BURK</name>
<evidence type="ECO:0000313" key="7">
    <source>
        <dbReference type="Proteomes" id="UP000245820"/>
    </source>
</evidence>
<evidence type="ECO:0000256" key="3">
    <source>
        <dbReference type="ARBA" id="ARBA00023125"/>
    </source>
</evidence>
<feature type="domain" description="HTH lysR-type" evidence="5">
    <location>
        <begin position="18"/>
        <end position="76"/>
    </location>
</feature>
<dbReference type="SUPFAM" id="SSF53850">
    <property type="entry name" value="Periplasmic binding protein-like II"/>
    <property type="match status" value="1"/>
</dbReference>
<evidence type="ECO:0000313" key="6">
    <source>
        <dbReference type="EMBL" id="AWL04342.1"/>
    </source>
</evidence>
<dbReference type="CDD" id="cd08417">
    <property type="entry name" value="PBP2_Nitroaromatics_like"/>
    <property type="match status" value="1"/>
</dbReference>
<evidence type="ECO:0000256" key="1">
    <source>
        <dbReference type="ARBA" id="ARBA00009437"/>
    </source>
</evidence>
<dbReference type="Proteomes" id="UP000245820">
    <property type="component" value="Chromosome"/>
</dbReference>
<dbReference type="SUPFAM" id="SSF46785">
    <property type="entry name" value="Winged helix' DNA-binding domain"/>
    <property type="match status" value="1"/>
</dbReference>
<dbReference type="GO" id="GO:0003700">
    <property type="term" value="F:DNA-binding transcription factor activity"/>
    <property type="evidence" value="ECO:0007669"/>
    <property type="project" value="InterPro"/>
</dbReference>
<gene>
    <name evidence="6" type="ORF">DIR46_07765</name>
</gene>